<gene>
    <name evidence="2" type="ORF">A7E78_09060</name>
</gene>
<protein>
    <submittedName>
        <fullName evidence="2">Transporter</fullName>
    </submittedName>
</protein>
<reference evidence="2 3" key="1">
    <citation type="journal article" date="2017" name="Genome Announc.">
        <title>Complete Genome Sequences of Two Acetylene-Fermenting Pelobacter acetylenicus Strains.</title>
        <authorList>
            <person name="Sutton J.M."/>
            <person name="Baesman S.M."/>
            <person name="Fierst J.L."/>
            <person name="Poret-Peterson A.T."/>
            <person name="Oremland R.S."/>
            <person name="Dunlap D.S."/>
            <person name="Akob D.M."/>
        </authorList>
    </citation>
    <scope>NUCLEOTIDE SEQUENCE [LARGE SCALE GENOMIC DNA]</scope>
    <source>
        <strain evidence="2 3">SFB93</strain>
    </source>
</reference>
<feature type="transmembrane region" description="Helical" evidence="1">
    <location>
        <begin position="110"/>
        <end position="132"/>
    </location>
</feature>
<name>A0A1L3GPW8_9BACT</name>
<dbReference type="OrthoDB" id="5453830at2"/>
<dbReference type="AlphaFoldDB" id="A0A1L3GPW8"/>
<evidence type="ECO:0000313" key="2">
    <source>
        <dbReference type="EMBL" id="APG27972.1"/>
    </source>
</evidence>
<keyword evidence="1" id="KW-1133">Transmembrane helix</keyword>
<evidence type="ECO:0000256" key="1">
    <source>
        <dbReference type="SAM" id="Phobius"/>
    </source>
</evidence>
<feature type="transmembrane region" description="Helical" evidence="1">
    <location>
        <begin position="31"/>
        <end position="51"/>
    </location>
</feature>
<dbReference type="EMBL" id="CP015519">
    <property type="protein sequence ID" value="APG27972.1"/>
    <property type="molecule type" value="Genomic_DNA"/>
</dbReference>
<feature type="transmembrane region" description="Helical" evidence="1">
    <location>
        <begin position="57"/>
        <end position="77"/>
    </location>
</feature>
<keyword evidence="1" id="KW-0812">Transmembrane</keyword>
<proteinExistence type="predicted"/>
<dbReference type="Proteomes" id="UP000182517">
    <property type="component" value="Chromosome"/>
</dbReference>
<dbReference type="RefSeq" id="WP_072283935.1">
    <property type="nucleotide sequence ID" value="NZ_CP015519.1"/>
</dbReference>
<feature type="transmembrane region" description="Helical" evidence="1">
    <location>
        <begin position="139"/>
        <end position="163"/>
    </location>
</feature>
<accession>A0A1L3GPW8</accession>
<organism evidence="2 3">
    <name type="scientific">Syntrophotalea acetylenivorans</name>
    <dbReference type="NCBI Taxonomy" id="1842532"/>
    <lineage>
        <taxon>Bacteria</taxon>
        <taxon>Pseudomonadati</taxon>
        <taxon>Thermodesulfobacteriota</taxon>
        <taxon>Desulfuromonadia</taxon>
        <taxon>Desulfuromonadales</taxon>
        <taxon>Syntrophotaleaceae</taxon>
        <taxon>Syntrophotalea</taxon>
    </lineage>
</organism>
<dbReference type="KEGG" id="pef:A7E78_09060"/>
<sequence length="167" mass="17897">MNLTAPTLILIMSMWLPVAFLYLGHGDAKGTGAVTAFVGACVVVSAFLHGIDGNGAVSALLFAHGLLYCTVAYALLAGLEDLKAVGNVSLVAMIISFFFIFLFRGPEGQFTYFSLCSVGYTVLTLEVFLVCYGKFSAKLLAYSLIIWAFIGLMIPAFAVLGLWPMPF</sequence>
<feature type="transmembrane region" description="Helical" evidence="1">
    <location>
        <begin position="84"/>
        <end position="104"/>
    </location>
</feature>
<keyword evidence="3" id="KW-1185">Reference proteome</keyword>
<keyword evidence="1" id="KW-0472">Membrane</keyword>
<feature type="transmembrane region" description="Helical" evidence="1">
    <location>
        <begin position="6"/>
        <end position="24"/>
    </location>
</feature>
<evidence type="ECO:0000313" key="3">
    <source>
        <dbReference type="Proteomes" id="UP000182517"/>
    </source>
</evidence>